<evidence type="ECO:0000259" key="1">
    <source>
        <dbReference type="Pfam" id="PF13546"/>
    </source>
</evidence>
<dbReference type="InterPro" id="IPR012337">
    <property type="entry name" value="RNaseH-like_sf"/>
</dbReference>
<gene>
    <name evidence="2" type="ORF">GCM10022407_33570</name>
</gene>
<dbReference type="Pfam" id="PF13546">
    <property type="entry name" value="DDE_5"/>
    <property type="match status" value="1"/>
</dbReference>
<proteinExistence type="predicted"/>
<evidence type="ECO:0000313" key="2">
    <source>
        <dbReference type="EMBL" id="GAA3985997.1"/>
    </source>
</evidence>
<keyword evidence="3" id="KW-1185">Reference proteome</keyword>
<accession>A0ABP7QQ57</accession>
<dbReference type="InterPro" id="IPR038721">
    <property type="entry name" value="IS701-like_DDE_dom"/>
</dbReference>
<protein>
    <recommendedName>
        <fullName evidence="1">Transposase IS701-like DDE domain-containing protein</fullName>
    </recommendedName>
</protein>
<sequence length="115" mass="13059">MTTCTLDLYTDYLLSSTGPTTATGLSRLLDGEMSHDHITRWLSSADWSLAEVWRHAKPLIRQAEAQRPPTDFAVLVVDDSILEKAHTDANELICTHWDHSQQRYVKGLNFVSLLY</sequence>
<comment type="caution">
    <text evidence="2">The sequence shown here is derived from an EMBL/GenBank/DDBJ whole genome shotgun (WGS) entry which is preliminary data.</text>
</comment>
<name>A0ABP7QQ57_9BACT</name>
<dbReference type="SUPFAM" id="SSF53098">
    <property type="entry name" value="Ribonuclease H-like"/>
    <property type="match status" value="1"/>
</dbReference>
<organism evidence="2 3">
    <name type="scientific">Hymenobacter antarcticus</name>
    <dbReference type="NCBI Taxonomy" id="486270"/>
    <lineage>
        <taxon>Bacteria</taxon>
        <taxon>Pseudomonadati</taxon>
        <taxon>Bacteroidota</taxon>
        <taxon>Cytophagia</taxon>
        <taxon>Cytophagales</taxon>
        <taxon>Hymenobacteraceae</taxon>
        <taxon>Hymenobacter</taxon>
    </lineage>
</organism>
<feature type="domain" description="Transposase IS701-like DDE" evidence="1">
    <location>
        <begin position="6"/>
        <end position="113"/>
    </location>
</feature>
<reference evidence="3" key="1">
    <citation type="journal article" date="2019" name="Int. J. Syst. Evol. Microbiol.">
        <title>The Global Catalogue of Microorganisms (GCM) 10K type strain sequencing project: providing services to taxonomists for standard genome sequencing and annotation.</title>
        <authorList>
            <consortium name="The Broad Institute Genomics Platform"/>
            <consortium name="The Broad Institute Genome Sequencing Center for Infectious Disease"/>
            <person name="Wu L."/>
            <person name="Ma J."/>
        </authorList>
    </citation>
    <scope>NUCLEOTIDE SEQUENCE [LARGE SCALE GENOMIC DNA]</scope>
    <source>
        <strain evidence="3">JCM 17217</strain>
    </source>
</reference>
<dbReference type="Proteomes" id="UP001501556">
    <property type="component" value="Unassembled WGS sequence"/>
</dbReference>
<dbReference type="EMBL" id="BAABDI010000028">
    <property type="protein sequence ID" value="GAA3985997.1"/>
    <property type="molecule type" value="Genomic_DNA"/>
</dbReference>
<evidence type="ECO:0000313" key="3">
    <source>
        <dbReference type="Proteomes" id="UP001501556"/>
    </source>
</evidence>